<evidence type="ECO:0000313" key="1">
    <source>
        <dbReference type="EMBL" id="ODQ86092.1"/>
    </source>
</evidence>
<dbReference type="STRING" id="1776.BHQ18_27485"/>
<evidence type="ECO:0000313" key="2">
    <source>
        <dbReference type="Proteomes" id="UP000094053"/>
    </source>
</evidence>
<comment type="caution">
    <text evidence="1">The sequence shown here is derived from an EMBL/GenBank/DDBJ whole genome shotgun (WGS) entry which is preliminary data.</text>
</comment>
<organism evidence="1 2">
    <name type="scientific">Mycolicibacterium flavescens</name>
    <name type="common">Mycobacterium flavescens</name>
    <dbReference type="NCBI Taxonomy" id="1776"/>
    <lineage>
        <taxon>Bacteria</taxon>
        <taxon>Bacillati</taxon>
        <taxon>Actinomycetota</taxon>
        <taxon>Actinomycetes</taxon>
        <taxon>Mycobacteriales</taxon>
        <taxon>Mycobacteriaceae</taxon>
        <taxon>Mycolicibacterium</taxon>
    </lineage>
</organism>
<reference evidence="2" key="1">
    <citation type="submission" date="2016-09" db="EMBL/GenBank/DDBJ databases">
        <authorList>
            <person name="Greninger A.L."/>
            <person name="Jerome K.R."/>
            <person name="Mcnair B."/>
            <person name="Wallis C."/>
            <person name="Fang F."/>
        </authorList>
    </citation>
    <scope>NUCLEOTIDE SEQUENCE [LARGE SCALE GENOMIC DNA]</scope>
    <source>
        <strain evidence="2">M6</strain>
    </source>
</reference>
<dbReference type="RefSeq" id="WP_069416815.1">
    <property type="nucleotide sequence ID" value="NZ_JACKUL010000030.1"/>
</dbReference>
<dbReference type="Pfam" id="PF13671">
    <property type="entry name" value="AAA_33"/>
    <property type="match status" value="1"/>
</dbReference>
<accession>A0A1E3R9P7</accession>
<dbReference type="OrthoDB" id="9810277at2"/>
<dbReference type="InterPro" id="IPR052732">
    <property type="entry name" value="Cell-binding_unc_protein"/>
</dbReference>
<dbReference type="SUPFAM" id="SSF52540">
    <property type="entry name" value="P-loop containing nucleoside triphosphate hydrolases"/>
    <property type="match status" value="1"/>
</dbReference>
<sequence length="496" mass="54047">MSAVVEQFDHIPGPAVVGDLAARIRETHTGLVVLAGDRAYKTKKPVVTDFLDFGTAERRTAACEREVELNRRLSPDSYLGVGRFDDPLTGSHEPVIVMRRYPDHTRLAALVRTGRPVHDVLEVIVRRLASFHRDAERGDAVDSCGRPDAVAERWLQNLDELDRHGVLDRDDIGEVRRLATQFMTGRAALFDRRIADRRIVDGHGDLLADDIFVAADHLAILDCLEFDDRLRYVDVLDDIAFLAMDLEFLGRPDLGEFFVETYRRGVGDTAPESLVHFYIAYRAVVRAKVDCVRVAQGHPEAGEDACRHLAIALDHLRAATVQLVVVGGGPGTGKSTLAAALAEHLAAEVISTDVVRKQMQQAGVISGSTGSMGTGLYAAENVEAVYDEVLRRARAALGDGTSVILDGTWRDPERREHVRAIAGLLGTPLTELTCATTVTNAQDRIKTRRTGASDATPQIAAAIAEAAPEYGGHVIDTTRPFLESLAEARQICCAAI</sequence>
<dbReference type="Gene3D" id="3.40.50.300">
    <property type="entry name" value="P-loop containing nucleotide triphosphate hydrolases"/>
    <property type="match status" value="1"/>
</dbReference>
<keyword evidence="2" id="KW-1185">Reference proteome</keyword>
<dbReference type="AlphaFoldDB" id="A0A1E3R9P7"/>
<dbReference type="Proteomes" id="UP000094053">
    <property type="component" value="Unassembled WGS sequence"/>
</dbReference>
<dbReference type="PANTHER" id="PTHR43883">
    <property type="entry name" value="SLR0207 PROTEIN"/>
    <property type="match status" value="1"/>
</dbReference>
<dbReference type="PANTHER" id="PTHR43883:SF1">
    <property type="entry name" value="GLUCONOKINASE"/>
    <property type="match status" value="1"/>
</dbReference>
<dbReference type="EMBL" id="MIHA01000034">
    <property type="protein sequence ID" value="ODQ86092.1"/>
    <property type="molecule type" value="Genomic_DNA"/>
</dbReference>
<dbReference type="SUPFAM" id="SSF56112">
    <property type="entry name" value="Protein kinase-like (PK-like)"/>
    <property type="match status" value="1"/>
</dbReference>
<gene>
    <name evidence="1" type="ORF">BHQ18_27485</name>
</gene>
<evidence type="ECO:0008006" key="3">
    <source>
        <dbReference type="Google" id="ProtNLM"/>
    </source>
</evidence>
<proteinExistence type="predicted"/>
<dbReference type="InterPro" id="IPR011009">
    <property type="entry name" value="Kinase-like_dom_sf"/>
</dbReference>
<name>A0A1E3R9P7_MYCFV</name>
<dbReference type="InterPro" id="IPR027417">
    <property type="entry name" value="P-loop_NTPase"/>
</dbReference>
<protein>
    <recommendedName>
        <fullName evidence="3">Adenylate kinase</fullName>
    </recommendedName>
</protein>